<evidence type="ECO:0000256" key="6">
    <source>
        <dbReference type="SAM" id="Phobius"/>
    </source>
</evidence>
<dbReference type="CDD" id="cd13962">
    <property type="entry name" value="PT_UbiA_UBIAD1"/>
    <property type="match status" value="1"/>
</dbReference>
<evidence type="ECO:0000313" key="8">
    <source>
        <dbReference type="Proteomes" id="UP001139157"/>
    </source>
</evidence>
<keyword evidence="5 6" id="KW-0472">Membrane</keyword>
<evidence type="ECO:0000256" key="2">
    <source>
        <dbReference type="ARBA" id="ARBA00022679"/>
    </source>
</evidence>
<evidence type="ECO:0000313" key="7">
    <source>
        <dbReference type="EMBL" id="MCM6773127.1"/>
    </source>
</evidence>
<comment type="caution">
    <text evidence="7">The sequence shown here is derived from an EMBL/GenBank/DDBJ whole genome shotgun (WGS) entry which is preliminary data.</text>
</comment>
<feature type="transmembrane region" description="Helical" evidence="6">
    <location>
        <begin position="46"/>
        <end position="62"/>
    </location>
</feature>
<keyword evidence="8" id="KW-1185">Reference proteome</keyword>
<gene>
    <name evidence="7" type="ORF">NDR86_06540</name>
</gene>
<dbReference type="Proteomes" id="UP001139157">
    <property type="component" value="Unassembled WGS sequence"/>
</dbReference>
<dbReference type="Pfam" id="PF01040">
    <property type="entry name" value="UbiA"/>
    <property type="match status" value="1"/>
</dbReference>
<feature type="transmembrane region" description="Helical" evidence="6">
    <location>
        <begin position="166"/>
        <end position="183"/>
    </location>
</feature>
<proteinExistence type="predicted"/>
<dbReference type="GO" id="GO:0009234">
    <property type="term" value="P:menaquinone biosynthetic process"/>
    <property type="evidence" value="ECO:0007669"/>
    <property type="project" value="TreeGrafter"/>
</dbReference>
<protein>
    <submittedName>
        <fullName evidence="7">Prenyltransferase</fullName>
    </submittedName>
</protein>
<dbReference type="PANTHER" id="PTHR13929">
    <property type="entry name" value="1,4-DIHYDROXY-2-NAPHTHOATE OCTAPRENYLTRANSFERASE"/>
    <property type="match status" value="1"/>
</dbReference>
<name>A0A9X2E2M3_9NOCA</name>
<evidence type="ECO:0000256" key="4">
    <source>
        <dbReference type="ARBA" id="ARBA00022989"/>
    </source>
</evidence>
<dbReference type="GO" id="GO:0042371">
    <property type="term" value="P:vitamin K biosynthetic process"/>
    <property type="evidence" value="ECO:0007669"/>
    <property type="project" value="TreeGrafter"/>
</dbReference>
<keyword evidence="3 6" id="KW-0812">Transmembrane</keyword>
<keyword evidence="4 6" id="KW-1133">Transmembrane helix</keyword>
<evidence type="ECO:0000256" key="5">
    <source>
        <dbReference type="ARBA" id="ARBA00023136"/>
    </source>
</evidence>
<feature type="transmembrane region" description="Helical" evidence="6">
    <location>
        <begin position="261"/>
        <end position="276"/>
    </location>
</feature>
<dbReference type="PANTHER" id="PTHR13929:SF0">
    <property type="entry name" value="UBIA PRENYLTRANSFERASE DOMAIN-CONTAINING PROTEIN 1"/>
    <property type="match status" value="1"/>
</dbReference>
<accession>A0A9X2E2M3</accession>
<sequence>MGMNTTALGPDKLRGYARLGNLYFFDPHLFIFAGLSLLPTEILSDGRNWVVFVALSLGYFLVHHATASFDDITGFKDGSDARNYLGNPSYLRKAESKPLITGQLELDEARWCAWSTAIVGGVLVFVGFLLAPHHPVWLIAFSFIAILLCVQYSYGLNLSRIGGQELVLFFGFGLPVAVFYTLFSGTLAAVAVMQAVLIGLWAVLVSAYSNMNDLEVDRSNGRLNLATTTDERGYKRIVAILSVAEPVIVICFALATSVSWWYAVALIPVYALRLVQFRKGFAARDPLLARQYGRRIHELGIALLVVVNLVVLH</sequence>
<dbReference type="GO" id="GO:0016020">
    <property type="term" value="C:membrane"/>
    <property type="evidence" value="ECO:0007669"/>
    <property type="project" value="UniProtKB-SubCell"/>
</dbReference>
<dbReference type="InterPro" id="IPR000537">
    <property type="entry name" value="UbiA_prenyltransferase"/>
</dbReference>
<dbReference type="GO" id="GO:0004659">
    <property type="term" value="F:prenyltransferase activity"/>
    <property type="evidence" value="ECO:0007669"/>
    <property type="project" value="InterPro"/>
</dbReference>
<evidence type="ECO:0000256" key="3">
    <source>
        <dbReference type="ARBA" id="ARBA00022692"/>
    </source>
</evidence>
<dbReference type="RefSeq" id="WP_251910108.1">
    <property type="nucleotide sequence ID" value="NZ_JAMRXG010000002.1"/>
</dbReference>
<organism evidence="7 8">
    <name type="scientific">Nocardia pulmonis</name>
    <dbReference type="NCBI Taxonomy" id="2951408"/>
    <lineage>
        <taxon>Bacteria</taxon>
        <taxon>Bacillati</taxon>
        <taxon>Actinomycetota</taxon>
        <taxon>Actinomycetes</taxon>
        <taxon>Mycobacteriales</taxon>
        <taxon>Nocardiaceae</taxon>
        <taxon>Nocardia</taxon>
    </lineage>
</organism>
<dbReference type="AlphaFoldDB" id="A0A9X2E2M3"/>
<feature type="transmembrane region" description="Helical" evidence="6">
    <location>
        <begin position="136"/>
        <end position="154"/>
    </location>
</feature>
<evidence type="ECO:0000256" key="1">
    <source>
        <dbReference type="ARBA" id="ARBA00004141"/>
    </source>
</evidence>
<feature type="transmembrane region" description="Helical" evidence="6">
    <location>
        <begin position="237"/>
        <end position="255"/>
    </location>
</feature>
<reference evidence="7" key="1">
    <citation type="submission" date="2022-06" db="EMBL/GenBank/DDBJ databases">
        <title>Novel species in genus nocardia.</title>
        <authorList>
            <person name="Li F."/>
        </authorList>
    </citation>
    <scope>NUCLEOTIDE SEQUENCE</scope>
    <source>
        <strain evidence="7">CDC141</strain>
    </source>
</reference>
<feature type="transmembrane region" description="Helical" evidence="6">
    <location>
        <begin position="111"/>
        <end position="130"/>
    </location>
</feature>
<dbReference type="EMBL" id="JAMRXG010000002">
    <property type="protein sequence ID" value="MCM6773127.1"/>
    <property type="molecule type" value="Genomic_DNA"/>
</dbReference>
<feature type="transmembrane region" description="Helical" evidence="6">
    <location>
        <begin position="21"/>
        <end position="40"/>
    </location>
</feature>
<comment type="subcellular location">
    <subcellularLocation>
        <location evidence="1">Membrane</location>
        <topology evidence="1">Multi-pass membrane protein</topology>
    </subcellularLocation>
</comment>
<keyword evidence="2" id="KW-0808">Transferase</keyword>
<dbReference type="InterPro" id="IPR026046">
    <property type="entry name" value="UBIAD1"/>
</dbReference>
<feature type="transmembrane region" description="Helical" evidence="6">
    <location>
        <begin position="189"/>
        <end position="208"/>
    </location>
</feature>